<evidence type="ECO:0000313" key="5">
    <source>
        <dbReference type="EMBL" id="MDQ0191350.1"/>
    </source>
</evidence>
<keyword evidence="6" id="KW-1185">Reference proteome</keyword>
<dbReference type="EMBL" id="JAUSTP010000039">
    <property type="protein sequence ID" value="MDQ0191350.1"/>
    <property type="molecule type" value="Genomic_DNA"/>
</dbReference>
<keyword evidence="2" id="KW-0238">DNA-binding</keyword>
<dbReference type="InterPro" id="IPR000792">
    <property type="entry name" value="Tscrpt_reg_LuxR_C"/>
</dbReference>
<dbReference type="SUPFAM" id="SSF52172">
    <property type="entry name" value="CheY-like"/>
    <property type="match status" value="1"/>
</dbReference>
<dbReference type="SMART" id="SM00421">
    <property type="entry name" value="HTH_LUXR"/>
    <property type="match status" value="1"/>
</dbReference>
<dbReference type="PROSITE" id="PS50043">
    <property type="entry name" value="HTH_LUXR_2"/>
    <property type="match status" value="1"/>
</dbReference>
<evidence type="ECO:0000256" key="3">
    <source>
        <dbReference type="ARBA" id="ARBA00023163"/>
    </source>
</evidence>
<dbReference type="InterPro" id="IPR016032">
    <property type="entry name" value="Sig_transdc_resp-reg_C-effctor"/>
</dbReference>
<dbReference type="RefSeq" id="WP_274454442.1">
    <property type="nucleotide sequence ID" value="NZ_CP067097.1"/>
</dbReference>
<dbReference type="PROSITE" id="PS00622">
    <property type="entry name" value="HTH_LUXR_1"/>
    <property type="match status" value="1"/>
</dbReference>
<name>A0ABT9XM07_9BACL</name>
<dbReference type="InterPro" id="IPR039420">
    <property type="entry name" value="WalR-like"/>
</dbReference>
<feature type="domain" description="HTH luxR-type" evidence="4">
    <location>
        <begin position="153"/>
        <end position="218"/>
    </location>
</feature>
<comment type="caution">
    <text evidence="5">The sequence shown here is derived from an EMBL/GenBank/DDBJ whole genome shotgun (WGS) entry which is preliminary data.</text>
</comment>
<reference evidence="5 6" key="1">
    <citation type="submission" date="2023-07" db="EMBL/GenBank/DDBJ databases">
        <title>Genomic Encyclopedia of Type Strains, Phase IV (KMG-IV): sequencing the most valuable type-strain genomes for metagenomic binning, comparative biology and taxonomic classification.</title>
        <authorList>
            <person name="Goeker M."/>
        </authorList>
    </citation>
    <scope>NUCLEOTIDE SEQUENCE [LARGE SCALE GENOMIC DNA]</scope>
    <source>
        <strain evidence="5 6">DSM 4006</strain>
    </source>
</reference>
<dbReference type="PANTHER" id="PTHR43214:SF42">
    <property type="entry name" value="TRANSCRIPTIONAL REGULATORY PROTEIN DESR"/>
    <property type="match status" value="1"/>
</dbReference>
<dbReference type="PRINTS" id="PR00038">
    <property type="entry name" value="HTHLUXR"/>
</dbReference>
<keyword evidence="3" id="KW-0804">Transcription</keyword>
<dbReference type="InterPro" id="IPR011006">
    <property type="entry name" value="CheY-like_superfamily"/>
</dbReference>
<dbReference type="CDD" id="cd06170">
    <property type="entry name" value="LuxR_C_like"/>
    <property type="match status" value="1"/>
</dbReference>
<dbReference type="PANTHER" id="PTHR43214">
    <property type="entry name" value="TWO-COMPONENT RESPONSE REGULATOR"/>
    <property type="match status" value="1"/>
</dbReference>
<gene>
    <name evidence="5" type="ORF">J2S03_003221</name>
</gene>
<dbReference type="SUPFAM" id="SSF46894">
    <property type="entry name" value="C-terminal effector domain of the bipartite response regulators"/>
    <property type="match status" value="1"/>
</dbReference>
<sequence length="223" mass="24534">MAGVIKIYSWKVIPLLELGLQCLFDDQRGMAFCGGYQDLNRLLEQVQTAPVHVPQVIFVDYLEGYERHPASLSSLKAGSHQVRVIFLLPRSEDDALFMRALRAGADGYMLQSSAADLVLQAVRTVAAGKSYVGPEVAPVMLDALRKPMYVAQVPSVQLPLSDRERTLIQLAADGLSNAEIADALGLAEKTVRNLWSSLFEKLGMEDRTQAVLWAVRTGHAVLR</sequence>
<evidence type="ECO:0000259" key="4">
    <source>
        <dbReference type="PROSITE" id="PS50043"/>
    </source>
</evidence>
<dbReference type="Proteomes" id="UP001232973">
    <property type="component" value="Unassembled WGS sequence"/>
</dbReference>
<evidence type="ECO:0000313" key="6">
    <source>
        <dbReference type="Proteomes" id="UP001232973"/>
    </source>
</evidence>
<dbReference type="Gene3D" id="3.40.50.2300">
    <property type="match status" value="1"/>
</dbReference>
<accession>A0ABT9XM07</accession>
<dbReference type="Pfam" id="PF00196">
    <property type="entry name" value="GerE"/>
    <property type="match status" value="1"/>
</dbReference>
<evidence type="ECO:0000256" key="1">
    <source>
        <dbReference type="ARBA" id="ARBA00023015"/>
    </source>
</evidence>
<evidence type="ECO:0000256" key="2">
    <source>
        <dbReference type="ARBA" id="ARBA00023125"/>
    </source>
</evidence>
<proteinExistence type="predicted"/>
<organism evidence="5 6">
    <name type="scientific">Alicyclobacillus cycloheptanicus</name>
    <dbReference type="NCBI Taxonomy" id="1457"/>
    <lineage>
        <taxon>Bacteria</taxon>
        <taxon>Bacillati</taxon>
        <taxon>Bacillota</taxon>
        <taxon>Bacilli</taxon>
        <taxon>Bacillales</taxon>
        <taxon>Alicyclobacillaceae</taxon>
        <taxon>Alicyclobacillus</taxon>
    </lineage>
</organism>
<protein>
    <submittedName>
        <fullName evidence="5">Two-component system response regulator DegU</fullName>
    </submittedName>
</protein>
<keyword evidence="1" id="KW-0805">Transcription regulation</keyword>